<gene>
    <name evidence="6" type="ORF">KO353_10730</name>
</gene>
<dbReference type="PANTHER" id="PTHR20854">
    <property type="entry name" value="INOSITOL MONOPHOSPHATASE"/>
    <property type="match status" value="1"/>
</dbReference>
<name>A0A975U028_9PROT</name>
<dbReference type="EMBL" id="CP076448">
    <property type="protein sequence ID" value="QXM23777.1"/>
    <property type="molecule type" value="Genomic_DNA"/>
</dbReference>
<keyword evidence="7" id="KW-1185">Reference proteome</keyword>
<keyword evidence="4 5" id="KW-0460">Magnesium</keyword>
<dbReference type="KEGG" id="elio:KO353_10730"/>
<keyword evidence="3" id="KW-0378">Hydrolase</keyword>
<evidence type="ECO:0000256" key="2">
    <source>
        <dbReference type="ARBA" id="ARBA00022723"/>
    </source>
</evidence>
<organism evidence="6 7">
    <name type="scientific">Elioraea tepida</name>
    <dbReference type="NCBI Taxonomy" id="2843330"/>
    <lineage>
        <taxon>Bacteria</taxon>
        <taxon>Pseudomonadati</taxon>
        <taxon>Pseudomonadota</taxon>
        <taxon>Alphaproteobacteria</taxon>
        <taxon>Acetobacterales</taxon>
        <taxon>Elioraeaceae</taxon>
        <taxon>Elioraea</taxon>
    </lineage>
</organism>
<reference evidence="6" key="1">
    <citation type="submission" date="2021-06" db="EMBL/GenBank/DDBJ databases">
        <title>Elioraea tepida, sp. nov., a moderately thermophilic aerobic anoxygenic phototrophic bacterium isolated from an alkaline siliceous hot spring mat community in Yellowstone National Park, WY, USA.</title>
        <authorList>
            <person name="Saini M.K."/>
            <person name="Yoshida S."/>
            <person name="Sebastian A."/>
            <person name="Hirose S."/>
            <person name="Hara E."/>
            <person name="Tamaki H."/>
            <person name="Soulier N.T."/>
            <person name="Albert I."/>
            <person name="Hanada S."/>
            <person name="Bryant D.A."/>
            <person name="Tank M."/>
        </authorList>
    </citation>
    <scope>NUCLEOTIDE SEQUENCE</scope>
    <source>
        <strain evidence="6">MS-P2</strain>
    </source>
</reference>
<dbReference type="PANTHER" id="PTHR20854:SF4">
    <property type="entry name" value="INOSITOL-1-MONOPHOSPHATASE-RELATED"/>
    <property type="match status" value="1"/>
</dbReference>
<protein>
    <submittedName>
        <fullName evidence="6">Inositol monophosphatase</fullName>
    </submittedName>
</protein>
<proteinExistence type="inferred from homology"/>
<evidence type="ECO:0000256" key="4">
    <source>
        <dbReference type="ARBA" id="ARBA00022842"/>
    </source>
</evidence>
<dbReference type="GO" id="GO:0046872">
    <property type="term" value="F:metal ion binding"/>
    <property type="evidence" value="ECO:0007669"/>
    <property type="project" value="UniProtKB-KW"/>
</dbReference>
<dbReference type="PROSITE" id="PS00629">
    <property type="entry name" value="IMP_1"/>
    <property type="match status" value="1"/>
</dbReference>
<feature type="binding site" evidence="5">
    <location>
        <position position="90"/>
    </location>
    <ligand>
        <name>Mg(2+)</name>
        <dbReference type="ChEBI" id="CHEBI:18420"/>
        <label>2</label>
    </ligand>
</feature>
<evidence type="ECO:0000313" key="7">
    <source>
        <dbReference type="Proteomes" id="UP000694001"/>
    </source>
</evidence>
<accession>A0A975U028</accession>
<dbReference type="Proteomes" id="UP000694001">
    <property type="component" value="Chromosome"/>
</dbReference>
<comment type="similarity">
    <text evidence="1">Belongs to the inositol monophosphatase superfamily.</text>
</comment>
<evidence type="ECO:0000256" key="1">
    <source>
        <dbReference type="ARBA" id="ARBA00009759"/>
    </source>
</evidence>
<feature type="binding site" evidence="5">
    <location>
        <position position="87"/>
    </location>
    <ligand>
        <name>Mg(2+)</name>
        <dbReference type="ChEBI" id="CHEBI:18420"/>
        <label>1</label>
        <note>catalytic</note>
    </ligand>
</feature>
<dbReference type="RefSeq" id="WP_218284685.1">
    <property type="nucleotide sequence ID" value="NZ_CP076448.1"/>
</dbReference>
<dbReference type="AlphaFoldDB" id="A0A975U028"/>
<dbReference type="GO" id="GO:0006020">
    <property type="term" value="P:inositol metabolic process"/>
    <property type="evidence" value="ECO:0007669"/>
    <property type="project" value="TreeGrafter"/>
</dbReference>
<keyword evidence="2 5" id="KW-0479">Metal-binding</keyword>
<evidence type="ECO:0000256" key="3">
    <source>
        <dbReference type="ARBA" id="ARBA00022801"/>
    </source>
</evidence>
<feature type="binding site" evidence="5">
    <location>
        <position position="71"/>
    </location>
    <ligand>
        <name>Mg(2+)</name>
        <dbReference type="ChEBI" id="CHEBI:18420"/>
        <label>1</label>
        <note>catalytic</note>
    </ligand>
</feature>
<dbReference type="GO" id="GO:0007165">
    <property type="term" value="P:signal transduction"/>
    <property type="evidence" value="ECO:0007669"/>
    <property type="project" value="TreeGrafter"/>
</dbReference>
<comment type="cofactor">
    <cofactor evidence="5">
        <name>Mg(2+)</name>
        <dbReference type="ChEBI" id="CHEBI:18420"/>
    </cofactor>
</comment>
<feature type="binding site" evidence="5">
    <location>
        <position position="213"/>
    </location>
    <ligand>
        <name>Mg(2+)</name>
        <dbReference type="ChEBI" id="CHEBI:18420"/>
        <label>1</label>
        <note>catalytic</note>
    </ligand>
</feature>
<dbReference type="GO" id="GO:0008934">
    <property type="term" value="F:inositol monophosphate 1-phosphatase activity"/>
    <property type="evidence" value="ECO:0007669"/>
    <property type="project" value="TreeGrafter"/>
</dbReference>
<dbReference type="InterPro" id="IPR020583">
    <property type="entry name" value="Inositol_monoP_metal-BS"/>
</dbReference>
<evidence type="ECO:0000256" key="5">
    <source>
        <dbReference type="PIRSR" id="PIRSR600760-2"/>
    </source>
</evidence>
<dbReference type="Pfam" id="PF00459">
    <property type="entry name" value="Inositol_P"/>
    <property type="match status" value="1"/>
</dbReference>
<dbReference type="InterPro" id="IPR000760">
    <property type="entry name" value="Inositol_monophosphatase-like"/>
</dbReference>
<sequence length="268" mass="27503">MTNEELERRRAVAGRIAREAAALAARLRGEGLGAATLKGPQDVLTQADTETERFIRGRLAEAFPGEPVLAEEEGGEATASGPLWILDPIDGTSNFARGGDRWCVSIGMALEGMAVLGAVARHAPPGLVTGARGLGATLDGRPVRAAATADPAKATVELGWSLRRPVEAYVALVGRVMALGAGLRCGGSGALGMVETALGRLDAYLELHINPWDAAAALAIAREAGCWTSDFDSGAWLEAGNPICVAAPSLGPRLAALMQAYGGAVIGT</sequence>
<feature type="binding site" evidence="5">
    <location>
        <position position="89"/>
    </location>
    <ligand>
        <name>Mg(2+)</name>
        <dbReference type="ChEBI" id="CHEBI:18420"/>
        <label>1</label>
        <note>catalytic</note>
    </ligand>
</feature>
<evidence type="ECO:0000313" key="6">
    <source>
        <dbReference type="EMBL" id="QXM23777.1"/>
    </source>
</evidence>